<dbReference type="PANTHER" id="PTHR42988">
    <property type="entry name" value="PHOSPHOHYDROLASE"/>
    <property type="match status" value="1"/>
</dbReference>
<keyword evidence="1" id="KW-0479">Metal-binding</keyword>
<dbReference type="Pfam" id="PF00149">
    <property type="entry name" value="Metallophos"/>
    <property type="match status" value="1"/>
</dbReference>
<proteinExistence type="inferred from homology"/>
<evidence type="ECO:0000256" key="1">
    <source>
        <dbReference type="ARBA" id="ARBA00022723"/>
    </source>
</evidence>
<dbReference type="GO" id="GO:0046872">
    <property type="term" value="F:metal ion binding"/>
    <property type="evidence" value="ECO:0007669"/>
    <property type="project" value="UniProtKB-KW"/>
</dbReference>
<dbReference type="GO" id="GO:0016787">
    <property type="term" value="F:hydrolase activity"/>
    <property type="evidence" value="ECO:0007669"/>
    <property type="project" value="UniProtKB-KW"/>
</dbReference>
<keyword evidence="2" id="KW-0378">Hydrolase</keyword>
<evidence type="ECO:0000313" key="7">
    <source>
        <dbReference type="Proteomes" id="UP000298488"/>
    </source>
</evidence>
<evidence type="ECO:0000256" key="4">
    <source>
        <dbReference type="ARBA" id="ARBA00025742"/>
    </source>
</evidence>
<dbReference type="EMBL" id="SOFI01000003">
    <property type="protein sequence ID" value="TFB78675.1"/>
    <property type="molecule type" value="Genomic_DNA"/>
</dbReference>
<name>A0A4R8V8B4_9MICO</name>
<comment type="caution">
    <text evidence="6">The sequence shown here is derived from an EMBL/GenBank/DDBJ whole genome shotgun (WGS) entry which is preliminary data.</text>
</comment>
<dbReference type="OrthoDB" id="5241795at2"/>
<evidence type="ECO:0000256" key="2">
    <source>
        <dbReference type="ARBA" id="ARBA00022801"/>
    </source>
</evidence>
<evidence type="ECO:0000256" key="3">
    <source>
        <dbReference type="ARBA" id="ARBA00023004"/>
    </source>
</evidence>
<sequence>MPPRTAEYSRPSHVILHLSDTHLLADGQPFDRVDGEARVRRVFDDLERSGLRPDAILFTGDLAERGEPVAYGKLRSIVDPVARRLGAQPIWVMGSHDDRAAFRTTMLGLSPSTDPIDRVHYLDGLRVITIDTSVPGHRFGRLEADQLDWLADELSTDAPHGTILAMHHPPIPCIVDLAVTVELREQGALAEVLKGTDVRSIVAGHLHYSTSGTFAGIPVSVASASCYTQDLAAAAGSVRLRDGAQAYNLIHVYDHTILHTVVPIGDSTTVDFVPAERVAQALELDGVVIPAAPSEDQWAFDSGDLDLVDESVTWELTWG</sequence>
<comment type="similarity">
    <text evidence="4">Belongs to the cyclic nucleotide phosphodiesterase class-III family.</text>
</comment>
<dbReference type="SUPFAM" id="SSF56300">
    <property type="entry name" value="Metallo-dependent phosphatases"/>
    <property type="match status" value="1"/>
</dbReference>
<evidence type="ECO:0000259" key="5">
    <source>
        <dbReference type="Pfam" id="PF00149"/>
    </source>
</evidence>
<dbReference type="RefSeq" id="WP_104094554.1">
    <property type="nucleotide sequence ID" value="NZ_JACHBP010000001.1"/>
</dbReference>
<dbReference type="InterPro" id="IPR004843">
    <property type="entry name" value="Calcineurin-like_PHP"/>
</dbReference>
<protein>
    <submittedName>
        <fullName evidence="6">Phosphodiesterase</fullName>
    </submittedName>
</protein>
<dbReference type="InterPro" id="IPR050884">
    <property type="entry name" value="CNP_phosphodiesterase-III"/>
</dbReference>
<dbReference type="InterPro" id="IPR029052">
    <property type="entry name" value="Metallo-depent_PP-like"/>
</dbReference>
<dbReference type="AlphaFoldDB" id="A0A4R8V8B4"/>
<dbReference type="Proteomes" id="UP000298488">
    <property type="component" value="Unassembled WGS sequence"/>
</dbReference>
<dbReference type="PANTHER" id="PTHR42988:SF2">
    <property type="entry name" value="CYCLIC NUCLEOTIDE PHOSPHODIESTERASE CBUA0032-RELATED"/>
    <property type="match status" value="1"/>
</dbReference>
<dbReference type="Gene3D" id="3.60.21.10">
    <property type="match status" value="1"/>
</dbReference>
<gene>
    <name evidence="6" type="ORF">E3N84_00405</name>
</gene>
<keyword evidence="3" id="KW-0408">Iron</keyword>
<reference evidence="6 7" key="1">
    <citation type="submission" date="2019-03" db="EMBL/GenBank/DDBJ databases">
        <title>Genomics of glacier-inhabiting Cryobacterium strains.</title>
        <authorList>
            <person name="Liu Q."/>
            <person name="Xin Y.-H."/>
        </authorList>
    </citation>
    <scope>NUCLEOTIDE SEQUENCE [LARGE SCALE GENOMIC DNA]</scope>
    <source>
        <strain evidence="6 7">CGMCC 1.10440</strain>
    </source>
</reference>
<keyword evidence="7" id="KW-1185">Reference proteome</keyword>
<accession>A0A4R8V8B4</accession>
<organism evidence="6 7">
    <name type="scientific">Terrimesophilobacter mesophilus</name>
    <dbReference type="NCBI Taxonomy" id="433647"/>
    <lineage>
        <taxon>Bacteria</taxon>
        <taxon>Bacillati</taxon>
        <taxon>Actinomycetota</taxon>
        <taxon>Actinomycetes</taxon>
        <taxon>Micrococcales</taxon>
        <taxon>Microbacteriaceae</taxon>
        <taxon>Terrimesophilobacter</taxon>
    </lineage>
</organism>
<feature type="domain" description="Calcineurin-like phosphoesterase" evidence="5">
    <location>
        <begin position="15"/>
        <end position="208"/>
    </location>
</feature>
<evidence type="ECO:0000313" key="6">
    <source>
        <dbReference type="EMBL" id="TFB78675.1"/>
    </source>
</evidence>